<dbReference type="EMBL" id="CATQJA010000957">
    <property type="protein sequence ID" value="CAJ0565068.1"/>
    <property type="molecule type" value="Genomic_DNA"/>
</dbReference>
<keyword evidence="2" id="KW-1185">Reference proteome</keyword>
<proteinExistence type="predicted"/>
<dbReference type="AlphaFoldDB" id="A0AA36CBE5"/>
<evidence type="ECO:0000313" key="2">
    <source>
        <dbReference type="Proteomes" id="UP001177023"/>
    </source>
</evidence>
<organism evidence="1 2">
    <name type="scientific">Mesorhabditis spiculigera</name>
    <dbReference type="NCBI Taxonomy" id="96644"/>
    <lineage>
        <taxon>Eukaryota</taxon>
        <taxon>Metazoa</taxon>
        <taxon>Ecdysozoa</taxon>
        <taxon>Nematoda</taxon>
        <taxon>Chromadorea</taxon>
        <taxon>Rhabditida</taxon>
        <taxon>Rhabditina</taxon>
        <taxon>Rhabditomorpha</taxon>
        <taxon>Rhabditoidea</taxon>
        <taxon>Rhabditidae</taxon>
        <taxon>Mesorhabditinae</taxon>
        <taxon>Mesorhabditis</taxon>
    </lineage>
</organism>
<accession>A0AA36CBE5</accession>
<feature type="non-terminal residue" evidence="1">
    <location>
        <position position="78"/>
    </location>
</feature>
<comment type="caution">
    <text evidence="1">The sequence shown here is derived from an EMBL/GenBank/DDBJ whole genome shotgun (WGS) entry which is preliminary data.</text>
</comment>
<gene>
    <name evidence="1" type="ORF">MSPICULIGERA_LOCUS3729</name>
</gene>
<evidence type="ECO:0000313" key="1">
    <source>
        <dbReference type="EMBL" id="CAJ0565068.1"/>
    </source>
</evidence>
<reference evidence="1" key="1">
    <citation type="submission" date="2023-06" db="EMBL/GenBank/DDBJ databases">
        <authorList>
            <person name="Delattre M."/>
        </authorList>
    </citation>
    <scope>NUCLEOTIDE SEQUENCE</scope>
    <source>
        <strain evidence="1">AF72</strain>
    </source>
</reference>
<sequence>MGQIFGAVSFCIDKSAWDCRKLRDINEKCCSDNPQSEPKSRRDKDELSDFMDNGAISSYSALMMEIAIDAKPLGGNRG</sequence>
<name>A0AA36CBE5_9BILA</name>
<protein>
    <submittedName>
        <fullName evidence="1">Uncharacterized protein</fullName>
    </submittedName>
</protein>
<dbReference type="Proteomes" id="UP001177023">
    <property type="component" value="Unassembled WGS sequence"/>
</dbReference>